<evidence type="ECO:0000256" key="2">
    <source>
        <dbReference type="ARBA" id="ARBA00022729"/>
    </source>
</evidence>
<dbReference type="RefSeq" id="WP_243833849.1">
    <property type="nucleotide sequence ID" value="NZ_SORI01000006.1"/>
</dbReference>
<organism evidence="9 10">
    <name type="scientific">Aminivibrio pyruvatiphilus</name>
    <dbReference type="NCBI Taxonomy" id="1005740"/>
    <lineage>
        <taxon>Bacteria</taxon>
        <taxon>Thermotogati</taxon>
        <taxon>Synergistota</taxon>
        <taxon>Synergistia</taxon>
        <taxon>Synergistales</taxon>
        <taxon>Aminobacteriaceae</taxon>
        <taxon>Aminivibrio</taxon>
    </lineage>
</organism>
<dbReference type="EMBL" id="SORI01000006">
    <property type="protein sequence ID" value="TDY61166.1"/>
    <property type="molecule type" value="Genomic_DNA"/>
</dbReference>
<evidence type="ECO:0000313" key="9">
    <source>
        <dbReference type="EMBL" id="TDY61166.1"/>
    </source>
</evidence>
<accession>A0A4R8MBQ1</accession>
<gene>
    <name evidence="9" type="ORF">C8D99_10620</name>
</gene>
<dbReference type="AlphaFoldDB" id="A0A4R8MBQ1"/>
<keyword evidence="3 8" id="KW-0472">Membrane</keyword>
<dbReference type="Pfam" id="PF03180">
    <property type="entry name" value="Lipoprotein_9"/>
    <property type="match status" value="1"/>
</dbReference>
<dbReference type="InterPro" id="IPR004872">
    <property type="entry name" value="Lipoprotein_NlpA"/>
</dbReference>
<evidence type="ECO:0000256" key="4">
    <source>
        <dbReference type="ARBA" id="ARBA00023139"/>
    </source>
</evidence>
<feature type="transmembrane region" description="Helical" evidence="8">
    <location>
        <begin position="40"/>
        <end position="62"/>
    </location>
</feature>
<comment type="similarity">
    <text evidence="6">Belongs to the nlpA lipoprotein family.</text>
</comment>
<keyword evidence="4" id="KW-0564">Palmitate</keyword>
<feature type="region of interest" description="Disordered" evidence="7">
    <location>
        <begin position="1"/>
        <end position="33"/>
    </location>
</feature>
<evidence type="ECO:0000256" key="1">
    <source>
        <dbReference type="ARBA" id="ARBA00004635"/>
    </source>
</evidence>
<protein>
    <recommendedName>
        <fullName evidence="6">Lipoprotein</fullName>
    </recommendedName>
</protein>
<dbReference type="SUPFAM" id="SSF53850">
    <property type="entry name" value="Periplasmic binding protein-like II"/>
    <property type="match status" value="1"/>
</dbReference>
<dbReference type="Proteomes" id="UP000295066">
    <property type="component" value="Unassembled WGS sequence"/>
</dbReference>
<keyword evidence="8" id="KW-0812">Transmembrane</keyword>
<dbReference type="PANTHER" id="PTHR30429:SF1">
    <property type="entry name" value="D-METHIONINE-BINDING LIPOPROTEIN METQ-RELATED"/>
    <property type="match status" value="1"/>
</dbReference>
<evidence type="ECO:0000256" key="3">
    <source>
        <dbReference type="ARBA" id="ARBA00023136"/>
    </source>
</evidence>
<sequence>MADDDGMSDMREADGDNWAGRKSPEGISSGRKEGKRMKRIAAICAAAAIAVFAAAGSEAALAPLKVGATSGPHAEILESLAERLKTEGVELRVFPFSDYITPNAALDQGDLDANSYQHQLFLDTQNRDRGYRLVSVAKTVVCPMGFYSKKIGNIDDLKEGSKVSVPNDPANVGRALALLEQKGFIKLREGTGYTASVLDIVENPKNLRFIEIEAPQLPRVLDDVDIGAVNVNYAVEAGLSPLKDAILLEDAEISPFANVIAVREEDRDNPLVKKLVEAYQTEETAKFMLERYKGGFIPAW</sequence>
<dbReference type="GO" id="GO:0016020">
    <property type="term" value="C:membrane"/>
    <property type="evidence" value="ECO:0007669"/>
    <property type="project" value="UniProtKB-SubCell"/>
</dbReference>
<dbReference type="PIRSF" id="PIRSF002854">
    <property type="entry name" value="MetQ"/>
    <property type="match status" value="1"/>
</dbReference>
<dbReference type="Gene3D" id="3.40.190.10">
    <property type="entry name" value="Periplasmic binding protein-like II"/>
    <property type="match status" value="2"/>
</dbReference>
<name>A0A4R8MBQ1_9BACT</name>
<dbReference type="CDD" id="cd13597">
    <property type="entry name" value="PBP2_lipoprotein_Tp32"/>
    <property type="match status" value="1"/>
</dbReference>
<keyword evidence="10" id="KW-1185">Reference proteome</keyword>
<evidence type="ECO:0000256" key="5">
    <source>
        <dbReference type="ARBA" id="ARBA00023288"/>
    </source>
</evidence>
<reference evidence="9 10" key="1">
    <citation type="submission" date="2019-03" db="EMBL/GenBank/DDBJ databases">
        <title>Genomic Encyclopedia of Type Strains, Phase IV (KMG-IV): sequencing the most valuable type-strain genomes for metagenomic binning, comparative biology and taxonomic classification.</title>
        <authorList>
            <person name="Goeker M."/>
        </authorList>
    </citation>
    <scope>NUCLEOTIDE SEQUENCE [LARGE SCALE GENOMIC DNA]</scope>
    <source>
        <strain evidence="9 10">DSM 25964</strain>
    </source>
</reference>
<keyword evidence="5 6" id="KW-0449">Lipoprotein</keyword>
<comment type="subcellular location">
    <subcellularLocation>
        <location evidence="1">Membrane</location>
        <topology evidence="1">Lipid-anchor</topology>
    </subcellularLocation>
</comment>
<dbReference type="NCBIfam" id="TIGR00363">
    <property type="entry name" value="MetQ/NlpA family lipoprotein"/>
    <property type="match status" value="1"/>
</dbReference>
<evidence type="ECO:0000256" key="6">
    <source>
        <dbReference type="PIRNR" id="PIRNR002854"/>
    </source>
</evidence>
<keyword evidence="8" id="KW-1133">Transmembrane helix</keyword>
<comment type="caution">
    <text evidence="9">The sequence shown here is derived from an EMBL/GenBank/DDBJ whole genome shotgun (WGS) entry which is preliminary data.</text>
</comment>
<proteinExistence type="inferred from homology"/>
<evidence type="ECO:0000256" key="8">
    <source>
        <dbReference type="SAM" id="Phobius"/>
    </source>
</evidence>
<evidence type="ECO:0000313" key="10">
    <source>
        <dbReference type="Proteomes" id="UP000295066"/>
    </source>
</evidence>
<dbReference type="PANTHER" id="PTHR30429">
    <property type="entry name" value="D-METHIONINE-BINDING LIPOPROTEIN METQ"/>
    <property type="match status" value="1"/>
</dbReference>
<evidence type="ECO:0000256" key="7">
    <source>
        <dbReference type="SAM" id="MobiDB-lite"/>
    </source>
</evidence>
<keyword evidence="2" id="KW-0732">Signal</keyword>